<protein>
    <recommendedName>
        <fullName evidence="3">Lipoprotein</fullName>
    </recommendedName>
</protein>
<sequence>MTKSFRNLFLLLALCSVMVAALTGCEQKTTEPGGDVPEVQGDYRRGVWEETTYKNDYLGLTFPLPEGYKIVGEREILRLMSLDRRQFENKEEQDKEVAKKTLIFDFVIGDETTDSGMPMVQLMAENLKASGEEELSALDYAKKLSEQLLTQENNPNGYVIDVPADHSFAGGDWTILTTVMEKKELAQWYLVQRQGDYIISFVCTFPPDRQADIENFLQSVEAL</sequence>
<proteinExistence type="predicted"/>
<reference evidence="2" key="1">
    <citation type="submission" date="2019-11" db="EMBL/GenBank/DDBJ databases">
        <authorList>
            <person name="Feng L."/>
        </authorList>
    </citation>
    <scope>NUCLEOTIDE SEQUENCE</scope>
    <source>
        <strain evidence="2">AundefinedLFYP135</strain>
    </source>
</reference>
<dbReference type="AlphaFoldDB" id="A0A6N2TBJ8"/>
<feature type="signal peptide" evidence="1">
    <location>
        <begin position="1"/>
        <end position="20"/>
    </location>
</feature>
<evidence type="ECO:0008006" key="3">
    <source>
        <dbReference type="Google" id="ProtNLM"/>
    </source>
</evidence>
<evidence type="ECO:0000313" key="2">
    <source>
        <dbReference type="EMBL" id="VYT01086.1"/>
    </source>
</evidence>
<feature type="chain" id="PRO_5039101557" description="Lipoprotein" evidence="1">
    <location>
        <begin position="21"/>
        <end position="223"/>
    </location>
</feature>
<gene>
    <name evidence="2" type="ORF">AULFYP135_01280</name>
</gene>
<accession>A0A6N2TBJ8</accession>
<name>A0A6N2TBJ8_9FIRM</name>
<keyword evidence="1" id="KW-0732">Signal</keyword>
<evidence type="ECO:0000256" key="1">
    <source>
        <dbReference type="SAM" id="SignalP"/>
    </source>
</evidence>
<dbReference type="EMBL" id="CACRSL010000003">
    <property type="protein sequence ID" value="VYT01086.1"/>
    <property type="molecule type" value="Genomic_DNA"/>
</dbReference>
<dbReference type="PROSITE" id="PS51257">
    <property type="entry name" value="PROKAR_LIPOPROTEIN"/>
    <property type="match status" value="1"/>
</dbReference>
<organism evidence="2">
    <name type="scientific">uncultured Anaerotruncus sp</name>
    <dbReference type="NCBI Taxonomy" id="905011"/>
    <lineage>
        <taxon>Bacteria</taxon>
        <taxon>Bacillati</taxon>
        <taxon>Bacillota</taxon>
        <taxon>Clostridia</taxon>
        <taxon>Eubacteriales</taxon>
        <taxon>Oscillospiraceae</taxon>
        <taxon>Anaerotruncus</taxon>
        <taxon>environmental samples</taxon>
    </lineage>
</organism>